<reference evidence="3" key="1">
    <citation type="journal article" date="2019" name="Int. J. Syst. Evol. Microbiol.">
        <title>The Global Catalogue of Microorganisms (GCM) 10K type strain sequencing project: providing services to taxonomists for standard genome sequencing and annotation.</title>
        <authorList>
            <consortium name="The Broad Institute Genomics Platform"/>
            <consortium name="The Broad Institute Genome Sequencing Center for Infectious Disease"/>
            <person name="Wu L."/>
            <person name="Ma J."/>
        </authorList>
    </citation>
    <scope>NUCLEOTIDE SEQUENCE [LARGE SCALE GENOMIC DNA]</scope>
    <source>
        <strain evidence="3">CCM 9110</strain>
    </source>
</reference>
<organism evidence="2 3">
    <name type="scientific">Lacticaseibacillus suilingensis</name>
    <dbReference type="NCBI Taxonomy" id="2799577"/>
    <lineage>
        <taxon>Bacteria</taxon>
        <taxon>Bacillati</taxon>
        <taxon>Bacillota</taxon>
        <taxon>Bacilli</taxon>
        <taxon>Lactobacillales</taxon>
        <taxon>Lactobacillaceae</taxon>
        <taxon>Lacticaseibacillus</taxon>
    </lineage>
</organism>
<comment type="caution">
    <text evidence="2">The sequence shown here is derived from an EMBL/GenBank/DDBJ whole genome shotgun (WGS) entry which is preliminary data.</text>
</comment>
<evidence type="ECO:0000256" key="1">
    <source>
        <dbReference type="SAM" id="MobiDB-lite"/>
    </source>
</evidence>
<dbReference type="EMBL" id="JBHTOA010000059">
    <property type="protein sequence ID" value="MFD1400221.1"/>
    <property type="molecule type" value="Genomic_DNA"/>
</dbReference>
<keyword evidence="3" id="KW-1185">Reference proteome</keyword>
<feature type="compositionally biased region" description="Acidic residues" evidence="1">
    <location>
        <begin position="47"/>
        <end position="66"/>
    </location>
</feature>
<name>A0ABW4BIA5_9LACO</name>
<accession>A0ABW4BIA5</accession>
<dbReference type="Proteomes" id="UP001597199">
    <property type="component" value="Unassembled WGS sequence"/>
</dbReference>
<feature type="region of interest" description="Disordered" evidence="1">
    <location>
        <begin position="43"/>
        <end position="84"/>
    </location>
</feature>
<evidence type="ECO:0000313" key="2">
    <source>
        <dbReference type="EMBL" id="MFD1400221.1"/>
    </source>
</evidence>
<dbReference type="RefSeq" id="WP_203664149.1">
    <property type="nucleotide sequence ID" value="NZ_BOLV01000022.1"/>
</dbReference>
<protein>
    <submittedName>
        <fullName evidence="2">Uncharacterized protein</fullName>
    </submittedName>
</protein>
<sequence length="84" mass="9186">MDNDLIMLVSVEGQKVVGEEVATGDRLVVKVTPERAEVLKDIMTEAGTEEDTQYDEDGPEGQDAVEPESPAYLTREGFLTEVIS</sequence>
<proteinExistence type="predicted"/>
<gene>
    <name evidence="2" type="ORF">ACFQ41_13085</name>
</gene>
<evidence type="ECO:0000313" key="3">
    <source>
        <dbReference type="Proteomes" id="UP001597199"/>
    </source>
</evidence>